<keyword evidence="7" id="KW-1185">Reference proteome</keyword>
<dbReference type="PANTHER" id="PTHR11085">
    <property type="entry name" value="NAD-DEPENDENT PROTEIN DEACYLASE SIRTUIN-5, MITOCHONDRIAL-RELATED"/>
    <property type="match status" value="1"/>
</dbReference>
<dbReference type="CDD" id="cd00296">
    <property type="entry name" value="SIR2"/>
    <property type="match status" value="1"/>
</dbReference>
<evidence type="ECO:0000313" key="7">
    <source>
        <dbReference type="Proteomes" id="UP001224083"/>
    </source>
</evidence>
<dbReference type="Gene3D" id="3.30.1600.10">
    <property type="entry name" value="SIR2/SIRT2 'Small Domain"/>
    <property type="match status" value="1"/>
</dbReference>
<feature type="binding site" evidence="4">
    <location>
        <position position="142"/>
    </location>
    <ligand>
        <name>Zn(2+)</name>
        <dbReference type="ChEBI" id="CHEBI:29105"/>
    </ligand>
</feature>
<name>A0ABT9KBE9_9PAST</name>
<keyword evidence="3" id="KW-0520">NAD</keyword>
<dbReference type="Pfam" id="PF02146">
    <property type="entry name" value="SIR2"/>
    <property type="match status" value="1"/>
</dbReference>
<keyword evidence="2" id="KW-0808">Transferase</keyword>
<dbReference type="InterPro" id="IPR029035">
    <property type="entry name" value="DHS-like_NAD/FAD-binding_dom"/>
</dbReference>
<dbReference type="InterPro" id="IPR026590">
    <property type="entry name" value="Ssirtuin_cat_dom"/>
</dbReference>
<protein>
    <recommendedName>
        <fullName evidence="1">protein acetyllysine N-acetyltransferase</fullName>
        <ecNumber evidence="1">2.3.1.286</ecNumber>
    </recommendedName>
</protein>
<feature type="binding site" evidence="4">
    <location>
        <position position="173"/>
    </location>
    <ligand>
        <name>Zn(2+)</name>
        <dbReference type="ChEBI" id="CHEBI:29105"/>
    </ligand>
</feature>
<keyword evidence="4" id="KW-0862">Zinc</keyword>
<evidence type="ECO:0000256" key="2">
    <source>
        <dbReference type="ARBA" id="ARBA00022679"/>
    </source>
</evidence>
<sequence length="287" mass="32984">MKTDLQIAADYIKQADGILITAGAGMSVDSGLPDFRSVGGFWNAYPPLASLNLDFQTFATPLSFDLHPQLMYWFWGHRLHQYRRATPHQGYQILQRWAAQKARGYFVFTSNVDGHFQKAGFDDGRVYEVHGTIERMQCIKNCRDISWSARHFHPEVDEENHRIISDIPRCPDCGAQVRQNVLMFDDWCYSDTYQEIKRLKLEVWLKTVDNLVVIELGAGKTVPTVRRFGERIAKMKKGSFIRINPQESGVICKTKFLGLKMTALDALLALDEVLQQKNCEPHQETER</sequence>
<organism evidence="6 7">
    <name type="scientific">Bisgaard Taxon 45</name>
    <dbReference type="NCBI Taxonomy" id="304289"/>
    <lineage>
        <taxon>Bacteria</taxon>
        <taxon>Pseudomonadati</taxon>
        <taxon>Pseudomonadota</taxon>
        <taxon>Gammaproteobacteria</taxon>
        <taxon>Pasteurellales</taxon>
        <taxon>Pasteurellaceae</taxon>
    </lineage>
</organism>
<dbReference type="InterPro" id="IPR003000">
    <property type="entry name" value="Sirtuin"/>
</dbReference>
<dbReference type="Gene3D" id="3.40.50.1220">
    <property type="entry name" value="TPP-binding domain"/>
    <property type="match status" value="1"/>
</dbReference>
<evidence type="ECO:0000259" key="5">
    <source>
        <dbReference type="PROSITE" id="PS50305"/>
    </source>
</evidence>
<evidence type="ECO:0000256" key="4">
    <source>
        <dbReference type="PROSITE-ProRule" id="PRU00236"/>
    </source>
</evidence>
<proteinExistence type="predicted"/>
<evidence type="ECO:0000256" key="1">
    <source>
        <dbReference type="ARBA" id="ARBA00012928"/>
    </source>
</evidence>
<dbReference type="Proteomes" id="UP001224083">
    <property type="component" value="Unassembled WGS sequence"/>
</dbReference>
<dbReference type="InterPro" id="IPR026591">
    <property type="entry name" value="Sirtuin_cat_small_dom_sf"/>
</dbReference>
<feature type="domain" description="Deacetylase sirtuin-type" evidence="5">
    <location>
        <begin position="1"/>
        <end position="287"/>
    </location>
</feature>
<dbReference type="EC" id="2.3.1.286" evidence="1"/>
<evidence type="ECO:0000256" key="3">
    <source>
        <dbReference type="ARBA" id="ARBA00023027"/>
    </source>
</evidence>
<evidence type="ECO:0000313" key="6">
    <source>
        <dbReference type="EMBL" id="MDP9499387.1"/>
    </source>
</evidence>
<dbReference type="EMBL" id="JAQAHH010000001">
    <property type="protein sequence ID" value="MDP9499387.1"/>
    <property type="molecule type" value="Genomic_DNA"/>
</dbReference>
<dbReference type="SUPFAM" id="SSF52467">
    <property type="entry name" value="DHS-like NAD/FAD-binding domain"/>
    <property type="match status" value="1"/>
</dbReference>
<dbReference type="InterPro" id="IPR050134">
    <property type="entry name" value="NAD-dep_sirtuin_deacylases"/>
</dbReference>
<accession>A0ABT9KBE9</accession>
<reference evidence="6 7" key="1">
    <citation type="submission" date="2022-12" db="EMBL/GenBank/DDBJ databases">
        <title>Genome sequence of Pasteurellaceae Bisgaard Taxon 45.</title>
        <authorList>
            <person name="Foggin C."/>
            <person name="Rosen L.E."/>
            <person name="Henton M."/>
            <person name="Buys A."/>
            <person name="Floyd T."/>
            <person name="Turner A.D."/>
            <person name="Tarbin J."/>
            <person name="Lloyd A.S."/>
            <person name="Chaitezvi C."/>
            <person name="Ellis R.J."/>
            <person name="Roberts H.C."/>
            <person name="Dastjerdi A."/>
            <person name="Nunez A."/>
            <person name="Van Vliet A.H."/>
            <person name="Steinbach F."/>
        </authorList>
    </citation>
    <scope>NUCLEOTIDE SEQUENCE [LARGE SCALE GENOMIC DNA]</scope>
    <source>
        <strain evidence="6 7">VF20HR</strain>
    </source>
</reference>
<dbReference type="PROSITE" id="PS50305">
    <property type="entry name" value="SIRTUIN"/>
    <property type="match status" value="1"/>
</dbReference>
<dbReference type="PANTHER" id="PTHR11085:SF10">
    <property type="entry name" value="NAD-DEPENDENT PROTEIN DEACYLASE SIRTUIN-5, MITOCHONDRIAL-RELATED"/>
    <property type="match status" value="1"/>
</dbReference>
<gene>
    <name evidence="6" type="ORF">O7M46_00230</name>
</gene>
<keyword evidence="4" id="KW-0479">Metal-binding</keyword>
<feature type="binding site" evidence="4">
    <location>
        <position position="138"/>
    </location>
    <ligand>
        <name>Zn(2+)</name>
        <dbReference type="ChEBI" id="CHEBI:29105"/>
    </ligand>
</feature>
<feature type="active site" description="Proton acceptor" evidence="4">
    <location>
        <position position="130"/>
    </location>
</feature>
<feature type="binding site" evidence="4">
    <location>
        <position position="170"/>
    </location>
    <ligand>
        <name>Zn(2+)</name>
        <dbReference type="ChEBI" id="CHEBI:29105"/>
    </ligand>
</feature>
<comment type="caution">
    <text evidence="6">The sequence shown here is derived from an EMBL/GenBank/DDBJ whole genome shotgun (WGS) entry which is preliminary data.</text>
</comment>